<dbReference type="Proteomes" id="UP001283361">
    <property type="component" value="Unassembled WGS sequence"/>
</dbReference>
<proteinExistence type="predicted"/>
<sequence>MAYDEGMHSPGSAVAHMLPRAGMRSATDEMYRFHRVIPFHAPDPCIQPLEAELVCLPETPSTKNVADMPPAGMSTMRASDRFAFYKAREGSSYRPSQPRKGQNIVEQPCPCSNSGGCLTGIPAGNFDQRYKGIANKNIIQQIPDSRDCQRLMNSSYSYSPCWPMPNEPGVSNLAKAGPQSQPRQISSSLGPAVEGHRNPTPYSAQKGPPTQTKNGPTEFGSNRRQQQFPDYAKNPYNSHSYICQPVFDLKYLQDCPQQDGPPADSCPLVLRRQPYNLKYMYPACVDRPAMPSIVTPLFHEPSPYIKCPSTSPEQHSKWATKTCRQRFSQHLLPHCPNSDYSVEPRLAMLARCIP</sequence>
<feature type="region of interest" description="Disordered" evidence="1">
    <location>
        <begin position="169"/>
        <end position="223"/>
    </location>
</feature>
<keyword evidence="3" id="KW-1185">Reference proteome</keyword>
<accession>A0AAE0XMN2</accession>
<name>A0AAE0XMN2_9GAST</name>
<gene>
    <name evidence="2" type="ORF">RRG08_027662</name>
</gene>
<evidence type="ECO:0000313" key="2">
    <source>
        <dbReference type="EMBL" id="KAK3696219.1"/>
    </source>
</evidence>
<evidence type="ECO:0000256" key="1">
    <source>
        <dbReference type="SAM" id="MobiDB-lite"/>
    </source>
</evidence>
<dbReference type="AlphaFoldDB" id="A0AAE0XMN2"/>
<feature type="compositionally biased region" description="Polar residues" evidence="1">
    <location>
        <begin position="200"/>
        <end position="223"/>
    </location>
</feature>
<protein>
    <submittedName>
        <fullName evidence="2">Uncharacterized protein</fullName>
    </submittedName>
</protein>
<dbReference type="EMBL" id="JAWDGP010008052">
    <property type="protein sequence ID" value="KAK3696219.1"/>
    <property type="molecule type" value="Genomic_DNA"/>
</dbReference>
<comment type="caution">
    <text evidence="2">The sequence shown here is derived from an EMBL/GenBank/DDBJ whole genome shotgun (WGS) entry which is preliminary data.</text>
</comment>
<feature type="compositionally biased region" description="Polar residues" evidence="1">
    <location>
        <begin position="178"/>
        <end position="189"/>
    </location>
</feature>
<organism evidence="2 3">
    <name type="scientific">Elysia crispata</name>
    <name type="common">lettuce slug</name>
    <dbReference type="NCBI Taxonomy" id="231223"/>
    <lineage>
        <taxon>Eukaryota</taxon>
        <taxon>Metazoa</taxon>
        <taxon>Spiralia</taxon>
        <taxon>Lophotrochozoa</taxon>
        <taxon>Mollusca</taxon>
        <taxon>Gastropoda</taxon>
        <taxon>Heterobranchia</taxon>
        <taxon>Euthyneura</taxon>
        <taxon>Panpulmonata</taxon>
        <taxon>Sacoglossa</taxon>
        <taxon>Placobranchoidea</taxon>
        <taxon>Plakobranchidae</taxon>
        <taxon>Elysia</taxon>
    </lineage>
</organism>
<reference evidence="2" key="1">
    <citation type="journal article" date="2023" name="G3 (Bethesda)">
        <title>A reference genome for the long-term kleptoplast-retaining sea slug Elysia crispata morphotype clarki.</title>
        <authorList>
            <person name="Eastman K.E."/>
            <person name="Pendleton A.L."/>
            <person name="Shaikh M.A."/>
            <person name="Suttiyut T."/>
            <person name="Ogas R."/>
            <person name="Tomko P."/>
            <person name="Gavelis G."/>
            <person name="Widhalm J.R."/>
            <person name="Wisecaver J.H."/>
        </authorList>
    </citation>
    <scope>NUCLEOTIDE SEQUENCE</scope>
    <source>
        <strain evidence="2">ECLA1</strain>
    </source>
</reference>
<evidence type="ECO:0000313" key="3">
    <source>
        <dbReference type="Proteomes" id="UP001283361"/>
    </source>
</evidence>